<evidence type="ECO:0000256" key="1">
    <source>
        <dbReference type="ARBA" id="ARBA00022729"/>
    </source>
</evidence>
<evidence type="ECO:0000256" key="2">
    <source>
        <dbReference type="ARBA" id="ARBA00023008"/>
    </source>
</evidence>
<dbReference type="Proteomes" id="UP000273778">
    <property type="component" value="Chromosome"/>
</dbReference>
<dbReference type="InterPro" id="IPR014756">
    <property type="entry name" value="Ig_E-set"/>
</dbReference>
<dbReference type="GO" id="GO:0046688">
    <property type="term" value="P:response to copper ion"/>
    <property type="evidence" value="ECO:0007669"/>
    <property type="project" value="InterPro"/>
</dbReference>
<evidence type="ECO:0000259" key="4">
    <source>
        <dbReference type="Pfam" id="PF04234"/>
    </source>
</evidence>
<sequence length="145" mass="16416">MTFYNCFGLFLLTMLATNRVSANELSPNDRTVTDRSVAVEFIMAPASIMKISFDEAVILTSMTIKDNDGYLINLGVQVPKGEHKAFSFEIPKLAPADYLILWRIHNHDNSIQQGDVTLTIPDDDIYPRPSTKTHKYGILHKKLHH</sequence>
<dbReference type="SUPFAM" id="SSF81296">
    <property type="entry name" value="E set domains"/>
    <property type="match status" value="1"/>
</dbReference>
<dbReference type="EMBL" id="CP034073">
    <property type="protein sequence ID" value="AZG35049.1"/>
    <property type="molecule type" value="Genomic_DNA"/>
</dbReference>
<evidence type="ECO:0000313" key="8">
    <source>
        <dbReference type="Proteomes" id="UP000278855"/>
    </source>
</evidence>
<keyword evidence="2" id="KW-0186">Copper</keyword>
<name>A0A3N4E8M7_9GAMM</name>
<gene>
    <name evidence="6" type="ORF">EGC77_07320</name>
    <name evidence="5" type="ORF">EGC80_09020</name>
</gene>
<evidence type="ECO:0000256" key="3">
    <source>
        <dbReference type="SAM" id="SignalP"/>
    </source>
</evidence>
<dbReference type="Pfam" id="PF04234">
    <property type="entry name" value="CopC"/>
    <property type="match status" value="1"/>
</dbReference>
<protein>
    <recommendedName>
        <fullName evidence="4">CopC domain-containing protein</fullName>
    </recommendedName>
</protein>
<reference evidence="8" key="2">
    <citation type="submission" date="2018-11" db="EMBL/GenBank/DDBJ databases">
        <title>Shewanella sp. R106.</title>
        <authorList>
            <person name="Hwang Y.J."/>
            <person name="Hwang C.Y."/>
        </authorList>
    </citation>
    <scope>NUCLEOTIDE SEQUENCE [LARGE SCALE GENOMIC DNA]</scope>
    <source>
        <strain evidence="8">R106</strain>
    </source>
</reference>
<keyword evidence="1 3" id="KW-0732">Signal</keyword>
<feature type="domain" description="CopC" evidence="4">
    <location>
        <begin position="46"/>
        <end position="119"/>
    </location>
</feature>
<dbReference type="InterPro" id="IPR007348">
    <property type="entry name" value="CopC_dom"/>
</dbReference>
<organism evidence="6 8">
    <name type="scientific">Shewanella psychromarinicola</name>
    <dbReference type="NCBI Taxonomy" id="2487742"/>
    <lineage>
        <taxon>Bacteria</taxon>
        <taxon>Pseudomonadati</taxon>
        <taxon>Pseudomonadota</taxon>
        <taxon>Gammaproteobacteria</taxon>
        <taxon>Alteromonadales</taxon>
        <taxon>Shewanellaceae</taxon>
        <taxon>Shewanella</taxon>
    </lineage>
</organism>
<evidence type="ECO:0000313" key="7">
    <source>
        <dbReference type="Proteomes" id="UP000273778"/>
    </source>
</evidence>
<dbReference type="GO" id="GO:0005507">
    <property type="term" value="F:copper ion binding"/>
    <property type="evidence" value="ECO:0007669"/>
    <property type="project" value="InterPro"/>
</dbReference>
<feature type="chain" id="PRO_5018022104" description="CopC domain-containing protein" evidence="3">
    <location>
        <begin position="23"/>
        <end position="145"/>
    </location>
</feature>
<evidence type="ECO:0000313" key="6">
    <source>
        <dbReference type="EMBL" id="RPA33152.1"/>
    </source>
</evidence>
<accession>A0A3N4E8M7</accession>
<reference evidence="5 7" key="1">
    <citation type="submission" date="2018-11" db="EMBL/GenBank/DDBJ databases">
        <title>Shewanella sp. M2.</title>
        <authorList>
            <person name="Hwang Y.J."/>
            <person name="Hwang C.Y."/>
        </authorList>
    </citation>
    <scope>NUCLEOTIDE SEQUENCE [LARGE SCALE GENOMIC DNA]</scope>
    <source>
        <strain evidence="5 7">M2</strain>
    </source>
</reference>
<reference evidence="6" key="3">
    <citation type="submission" date="2018-11" db="EMBL/GenBank/DDBJ databases">
        <authorList>
            <person name="Hwang Y.J."/>
            <person name="Hwang C.Y."/>
        </authorList>
    </citation>
    <scope>NUCLEOTIDE SEQUENCE</scope>
    <source>
        <strain evidence="6">R106</strain>
    </source>
</reference>
<dbReference type="Gene3D" id="2.60.40.1220">
    <property type="match status" value="1"/>
</dbReference>
<dbReference type="EMBL" id="RKKB01000002">
    <property type="protein sequence ID" value="RPA33152.1"/>
    <property type="molecule type" value="Genomic_DNA"/>
</dbReference>
<dbReference type="RefSeq" id="WP_124012378.1">
    <property type="nucleotide sequence ID" value="NZ_CP034073.1"/>
</dbReference>
<keyword evidence="7" id="KW-1185">Reference proteome</keyword>
<evidence type="ECO:0000313" key="5">
    <source>
        <dbReference type="EMBL" id="AZG35049.1"/>
    </source>
</evidence>
<proteinExistence type="predicted"/>
<dbReference type="InterPro" id="IPR014755">
    <property type="entry name" value="Cu-Rt/internalin_Ig-like"/>
</dbReference>
<dbReference type="OrthoDB" id="6267721at2"/>
<dbReference type="AlphaFoldDB" id="A0A3N4E8M7"/>
<dbReference type="Proteomes" id="UP000278855">
    <property type="component" value="Unassembled WGS sequence"/>
</dbReference>
<dbReference type="GO" id="GO:0042597">
    <property type="term" value="C:periplasmic space"/>
    <property type="evidence" value="ECO:0007669"/>
    <property type="project" value="InterPro"/>
</dbReference>
<dbReference type="KEGG" id="spsr:EGC80_09020"/>
<feature type="signal peptide" evidence="3">
    <location>
        <begin position="1"/>
        <end position="22"/>
    </location>
</feature>